<dbReference type="PANTHER" id="PTHR43184:SF12">
    <property type="entry name" value="SUGAR PHOSPHATE EXCHANGER 3"/>
    <property type="match status" value="1"/>
</dbReference>
<dbReference type="PANTHER" id="PTHR43184">
    <property type="entry name" value="MAJOR FACILITATOR SUPERFAMILY TRANSPORTER 16, ISOFORM B"/>
    <property type="match status" value="1"/>
</dbReference>
<dbReference type="GO" id="GO:0005789">
    <property type="term" value="C:endoplasmic reticulum membrane"/>
    <property type="evidence" value="ECO:0007669"/>
    <property type="project" value="TreeGrafter"/>
</dbReference>
<keyword evidence="7 10" id="KW-0472">Membrane</keyword>
<dbReference type="PROSITE" id="PS50850">
    <property type="entry name" value="MFS"/>
    <property type="match status" value="1"/>
</dbReference>
<dbReference type="Pfam" id="PF07690">
    <property type="entry name" value="MFS_1"/>
    <property type="match status" value="1"/>
</dbReference>
<dbReference type="InterPro" id="IPR036259">
    <property type="entry name" value="MFS_trans_sf"/>
</dbReference>
<dbReference type="GO" id="GO:0035435">
    <property type="term" value="P:phosphate ion transmembrane transport"/>
    <property type="evidence" value="ECO:0007669"/>
    <property type="project" value="TreeGrafter"/>
</dbReference>
<evidence type="ECO:0000313" key="13">
    <source>
        <dbReference type="Proteomes" id="UP000192578"/>
    </source>
</evidence>
<feature type="transmembrane region" description="Helical" evidence="10">
    <location>
        <begin position="417"/>
        <end position="441"/>
    </location>
</feature>
<dbReference type="InterPro" id="IPR020846">
    <property type="entry name" value="MFS_dom"/>
</dbReference>
<keyword evidence="5 10" id="KW-0812">Transmembrane</keyword>
<evidence type="ECO:0000256" key="2">
    <source>
        <dbReference type="ARBA" id="ARBA00009598"/>
    </source>
</evidence>
<feature type="transmembrane region" description="Helical" evidence="10">
    <location>
        <begin position="495"/>
        <end position="515"/>
    </location>
</feature>
<dbReference type="Gene3D" id="1.20.1250.20">
    <property type="entry name" value="MFS general substrate transporter like domains"/>
    <property type="match status" value="2"/>
</dbReference>
<evidence type="ECO:0000259" key="11">
    <source>
        <dbReference type="PROSITE" id="PS50850"/>
    </source>
</evidence>
<organism evidence="12 13">
    <name type="scientific">Hypsibius exemplaris</name>
    <name type="common">Freshwater tardigrade</name>
    <dbReference type="NCBI Taxonomy" id="2072580"/>
    <lineage>
        <taxon>Eukaryota</taxon>
        <taxon>Metazoa</taxon>
        <taxon>Ecdysozoa</taxon>
        <taxon>Tardigrada</taxon>
        <taxon>Eutardigrada</taxon>
        <taxon>Parachela</taxon>
        <taxon>Hypsibioidea</taxon>
        <taxon>Hypsibiidae</taxon>
        <taxon>Hypsibius</taxon>
    </lineage>
</organism>
<feature type="transmembrane region" description="Helical" evidence="10">
    <location>
        <begin position="163"/>
        <end position="186"/>
    </location>
</feature>
<evidence type="ECO:0000256" key="8">
    <source>
        <dbReference type="ARBA" id="ARBA00041091"/>
    </source>
</evidence>
<evidence type="ECO:0000256" key="5">
    <source>
        <dbReference type="ARBA" id="ARBA00022692"/>
    </source>
</evidence>
<name>A0A9X6NJU6_HYPEX</name>
<evidence type="ECO:0000256" key="4">
    <source>
        <dbReference type="ARBA" id="ARBA00022597"/>
    </source>
</evidence>
<feature type="domain" description="Major facilitator superfamily (MFS) profile" evidence="11">
    <location>
        <begin position="31"/>
        <end position="520"/>
    </location>
</feature>
<keyword evidence="3" id="KW-0813">Transport</keyword>
<dbReference type="InterPro" id="IPR011701">
    <property type="entry name" value="MFS"/>
</dbReference>
<feature type="transmembrane region" description="Helical" evidence="10">
    <location>
        <begin position="136"/>
        <end position="157"/>
    </location>
</feature>
<gene>
    <name evidence="12" type="ORF">BV898_15203</name>
</gene>
<feature type="transmembrane region" description="Helical" evidence="10">
    <location>
        <begin position="227"/>
        <end position="251"/>
    </location>
</feature>
<dbReference type="InterPro" id="IPR000849">
    <property type="entry name" value="Sugar_P_transporter"/>
</dbReference>
<keyword evidence="4" id="KW-0762">Sugar transport</keyword>
<dbReference type="OrthoDB" id="3639251at2759"/>
<evidence type="ECO:0000256" key="9">
    <source>
        <dbReference type="ARBA" id="ARBA00042039"/>
    </source>
</evidence>
<evidence type="ECO:0000256" key="10">
    <source>
        <dbReference type="SAM" id="Phobius"/>
    </source>
</evidence>
<proteinExistence type="inferred from homology"/>
<dbReference type="AlphaFoldDB" id="A0A9X6NJU6"/>
<comment type="subcellular location">
    <subcellularLocation>
        <location evidence="1">Membrane</location>
        <topology evidence="1">Multi-pass membrane protein</topology>
    </subcellularLocation>
</comment>
<keyword evidence="6 10" id="KW-1133">Transmembrane helix</keyword>
<dbReference type="GO" id="GO:0061513">
    <property type="term" value="F:glucose 6-phosphate:phosphate antiporter activity"/>
    <property type="evidence" value="ECO:0007669"/>
    <property type="project" value="TreeGrafter"/>
</dbReference>
<sequence>MANSDSVSSSNEDPALIPIAIRILRRFPRPAFISRFTAYRLYIFGLTYLLYVTFHVVRKPLGVTKNVLYHSNCSNVERPPDRVFLPNNTGWCSWAPFDRKDHQEKFAGLDFSYRLAYALGMVFAGHLGERLEVRRFLTVVMLVSGLWVVFGGLAFFWQVHSYSYFVVAQVGAGIFQSAGWPAVLTLMGNWFGKKRRGLIFGIWNTDTAVGNILGAIIAGVWVTDSLWGFSFIVPGIILSCGGIVAYCFVVVRPEDIGLSAPNYTGGDEPDAATKATVLDPAASTAHLSQSFNESSNDQLDMLPALPSREDRKPITIWGAILIPGVIEYAICLFFCKSVYYAFFAWLPVYIKDSLHVKNNEAADLSALFDGGGIVGGISAGLASDLLGGSATVCGAMFLLAIPAIFCLEHFIVTGGHVLLIILLLVIGFLLNGPYTLIVTAVSADLGTRPSLVKDKKCLTTVAAVIDAMGALGSACGPLIAGLLSKGREKNDWKPVFYYLIAAQLCAVLCLTRLIYREGARWWTNRNTRRNTRFQLKTIGLVEAATFSRTSDS</sequence>
<dbReference type="PIRSF" id="PIRSF002808">
    <property type="entry name" value="Hexose_phosphate_transp"/>
    <property type="match status" value="1"/>
</dbReference>
<evidence type="ECO:0000256" key="1">
    <source>
        <dbReference type="ARBA" id="ARBA00004141"/>
    </source>
</evidence>
<accession>A0A9X6NJU6</accession>
<evidence type="ECO:0000313" key="12">
    <source>
        <dbReference type="EMBL" id="OWA50694.1"/>
    </source>
</evidence>
<evidence type="ECO:0000256" key="6">
    <source>
        <dbReference type="ARBA" id="ARBA00022989"/>
    </source>
</evidence>
<comment type="similarity">
    <text evidence="2">Belongs to the major facilitator superfamily. Organophosphate:Pi antiporter (OPA) (TC 2.A.1.4) family.</text>
</comment>
<evidence type="ECO:0000256" key="7">
    <source>
        <dbReference type="ARBA" id="ARBA00023136"/>
    </source>
</evidence>
<feature type="transmembrane region" description="Helical" evidence="10">
    <location>
        <begin position="316"/>
        <end position="342"/>
    </location>
</feature>
<feature type="transmembrane region" description="Helical" evidence="10">
    <location>
        <begin position="39"/>
        <end position="57"/>
    </location>
</feature>
<dbReference type="SUPFAM" id="SSF103473">
    <property type="entry name" value="MFS general substrate transporter"/>
    <property type="match status" value="1"/>
</dbReference>
<keyword evidence="13" id="KW-1185">Reference proteome</keyword>
<feature type="transmembrane region" description="Helical" evidence="10">
    <location>
        <begin position="385"/>
        <end position="405"/>
    </location>
</feature>
<protein>
    <recommendedName>
        <fullName evidence="8">Sugar phosphate exchanger 3</fullName>
    </recommendedName>
    <alternativeName>
        <fullName evidence="9">Solute carrier family 37 member 3</fullName>
    </alternativeName>
</protein>
<evidence type="ECO:0000256" key="3">
    <source>
        <dbReference type="ARBA" id="ARBA00022448"/>
    </source>
</evidence>
<feature type="transmembrane region" description="Helical" evidence="10">
    <location>
        <begin position="198"/>
        <end position="221"/>
    </location>
</feature>
<comment type="caution">
    <text evidence="12">The sequence shown here is derived from an EMBL/GenBank/DDBJ whole genome shotgun (WGS) entry which is preliminary data.</text>
</comment>
<feature type="transmembrane region" description="Helical" evidence="10">
    <location>
        <begin position="461"/>
        <end position="483"/>
    </location>
</feature>
<dbReference type="Proteomes" id="UP000192578">
    <property type="component" value="Unassembled WGS sequence"/>
</dbReference>
<dbReference type="EMBL" id="MTYJ01000200">
    <property type="protein sequence ID" value="OWA50694.1"/>
    <property type="molecule type" value="Genomic_DNA"/>
</dbReference>
<reference evidence="13" key="1">
    <citation type="submission" date="2017-01" db="EMBL/GenBank/DDBJ databases">
        <title>Comparative genomics of anhydrobiosis in the tardigrade Hypsibius dujardini.</title>
        <authorList>
            <person name="Yoshida Y."/>
            <person name="Koutsovoulos G."/>
            <person name="Laetsch D."/>
            <person name="Stevens L."/>
            <person name="Kumar S."/>
            <person name="Horikawa D."/>
            <person name="Ishino K."/>
            <person name="Komine S."/>
            <person name="Tomita M."/>
            <person name="Blaxter M."/>
            <person name="Arakawa K."/>
        </authorList>
    </citation>
    <scope>NUCLEOTIDE SEQUENCE [LARGE SCALE GENOMIC DNA]</scope>
    <source>
        <strain evidence="13">Z151</strain>
    </source>
</reference>